<reference evidence="3" key="2">
    <citation type="submission" date="2015-01" db="EMBL/GenBank/DDBJ databases">
        <title>Evolutionary Origins and Diversification of the Mycorrhizal Mutualists.</title>
        <authorList>
            <consortium name="DOE Joint Genome Institute"/>
            <consortium name="Mycorrhizal Genomics Consortium"/>
            <person name="Kohler A."/>
            <person name="Kuo A."/>
            <person name="Nagy L.G."/>
            <person name="Floudas D."/>
            <person name="Copeland A."/>
            <person name="Barry K.W."/>
            <person name="Cichocki N."/>
            <person name="Veneault-Fourrey C."/>
            <person name="LaButti K."/>
            <person name="Lindquist E.A."/>
            <person name="Lipzen A."/>
            <person name="Lundell T."/>
            <person name="Morin E."/>
            <person name="Murat C."/>
            <person name="Riley R."/>
            <person name="Ohm R."/>
            <person name="Sun H."/>
            <person name="Tunlid A."/>
            <person name="Henrissat B."/>
            <person name="Grigoriev I.V."/>
            <person name="Hibbett D.S."/>
            <person name="Martin F."/>
        </authorList>
    </citation>
    <scope>NUCLEOTIDE SEQUENCE [LARGE SCALE GENOMIC DNA]</scope>
    <source>
        <strain evidence="3">Ve08.2h10</strain>
    </source>
</reference>
<sequence>MTEMEQIIDNDHNITTLGNVIVMDIEELHTSWKTYHLNVTTDMPGDLRLIIRLKAKDPNQRKSNNNEGVDSEQLRSNSDKDSENILFDQPQSKASG</sequence>
<keyword evidence="3" id="KW-1185">Reference proteome</keyword>
<evidence type="ECO:0000256" key="1">
    <source>
        <dbReference type="SAM" id="MobiDB-lite"/>
    </source>
</evidence>
<dbReference type="AlphaFoldDB" id="A0A0D0DHZ8"/>
<organism evidence="2 3">
    <name type="scientific">Paxillus rubicundulus Ve08.2h10</name>
    <dbReference type="NCBI Taxonomy" id="930991"/>
    <lineage>
        <taxon>Eukaryota</taxon>
        <taxon>Fungi</taxon>
        <taxon>Dikarya</taxon>
        <taxon>Basidiomycota</taxon>
        <taxon>Agaricomycotina</taxon>
        <taxon>Agaricomycetes</taxon>
        <taxon>Agaricomycetidae</taxon>
        <taxon>Boletales</taxon>
        <taxon>Paxilineae</taxon>
        <taxon>Paxillaceae</taxon>
        <taxon>Paxillus</taxon>
    </lineage>
</organism>
<accession>A0A0D0DHZ8</accession>
<dbReference type="HOGENOM" id="CLU_2360342_0_0_1"/>
<proteinExistence type="predicted"/>
<protein>
    <submittedName>
        <fullName evidence="2">Uncharacterized protein</fullName>
    </submittedName>
</protein>
<dbReference type="EMBL" id="KN826866">
    <property type="protein sequence ID" value="KIK77710.1"/>
    <property type="molecule type" value="Genomic_DNA"/>
</dbReference>
<gene>
    <name evidence="2" type="ORF">PAXRUDRAFT_17316</name>
</gene>
<evidence type="ECO:0000313" key="3">
    <source>
        <dbReference type="Proteomes" id="UP000054538"/>
    </source>
</evidence>
<dbReference type="InParanoid" id="A0A0D0DHZ8"/>
<dbReference type="OrthoDB" id="2711082at2759"/>
<name>A0A0D0DHZ8_9AGAM</name>
<dbReference type="Proteomes" id="UP000054538">
    <property type="component" value="Unassembled WGS sequence"/>
</dbReference>
<reference evidence="2 3" key="1">
    <citation type="submission" date="2014-04" db="EMBL/GenBank/DDBJ databases">
        <authorList>
            <consortium name="DOE Joint Genome Institute"/>
            <person name="Kuo A."/>
            <person name="Kohler A."/>
            <person name="Jargeat P."/>
            <person name="Nagy L.G."/>
            <person name="Floudas D."/>
            <person name="Copeland A."/>
            <person name="Barry K.W."/>
            <person name="Cichocki N."/>
            <person name="Veneault-Fourrey C."/>
            <person name="LaButti K."/>
            <person name="Lindquist E.A."/>
            <person name="Lipzen A."/>
            <person name="Lundell T."/>
            <person name="Morin E."/>
            <person name="Murat C."/>
            <person name="Sun H."/>
            <person name="Tunlid A."/>
            <person name="Henrissat B."/>
            <person name="Grigoriev I.V."/>
            <person name="Hibbett D.S."/>
            <person name="Martin F."/>
            <person name="Nordberg H.P."/>
            <person name="Cantor M.N."/>
            <person name="Hua S.X."/>
        </authorList>
    </citation>
    <scope>NUCLEOTIDE SEQUENCE [LARGE SCALE GENOMIC DNA]</scope>
    <source>
        <strain evidence="2 3">Ve08.2h10</strain>
    </source>
</reference>
<feature type="region of interest" description="Disordered" evidence="1">
    <location>
        <begin position="56"/>
        <end position="96"/>
    </location>
</feature>
<evidence type="ECO:0000313" key="2">
    <source>
        <dbReference type="EMBL" id="KIK77710.1"/>
    </source>
</evidence>